<feature type="transmembrane region" description="Helical" evidence="1">
    <location>
        <begin position="131"/>
        <end position="153"/>
    </location>
</feature>
<dbReference type="AlphaFoldDB" id="A0A255Z1A2"/>
<keyword evidence="1" id="KW-0812">Transmembrane</keyword>
<name>A0A255Z1A2_9FLAO</name>
<protein>
    <recommendedName>
        <fullName evidence="2">CAAX prenyl protease 2/Lysostaphin resistance protein A-like domain-containing protein</fullName>
    </recommendedName>
</protein>
<feature type="transmembrane region" description="Helical" evidence="1">
    <location>
        <begin position="173"/>
        <end position="191"/>
    </location>
</feature>
<dbReference type="Proteomes" id="UP000216605">
    <property type="component" value="Unassembled WGS sequence"/>
</dbReference>
<evidence type="ECO:0000313" key="4">
    <source>
        <dbReference type="Proteomes" id="UP000216605"/>
    </source>
</evidence>
<proteinExistence type="predicted"/>
<dbReference type="GO" id="GO:0080120">
    <property type="term" value="P:CAAX-box protein maturation"/>
    <property type="evidence" value="ECO:0007669"/>
    <property type="project" value="UniProtKB-ARBA"/>
</dbReference>
<dbReference type="InterPro" id="IPR003675">
    <property type="entry name" value="Rce1/LyrA-like_dom"/>
</dbReference>
<evidence type="ECO:0000256" key="1">
    <source>
        <dbReference type="SAM" id="Phobius"/>
    </source>
</evidence>
<evidence type="ECO:0000259" key="2">
    <source>
        <dbReference type="Pfam" id="PF02517"/>
    </source>
</evidence>
<dbReference type="EMBL" id="NOXV01000291">
    <property type="protein sequence ID" value="OYQ34714.1"/>
    <property type="molecule type" value="Genomic_DNA"/>
</dbReference>
<dbReference type="OrthoDB" id="9779573at2"/>
<accession>A0A255Z1A2</accession>
<feature type="transmembrane region" description="Helical" evidence="1">
    <location>
        <begin position="251"/>
        <end position="272"/>
    </location>
</feature>
<evidence type="ECO:0000313" key="3">
    <source>
        <dbReference type="EMBL" id="OYQ34714.1"/>
    </source>
</evidence>
<dbReference type="GO" id="GO:0004175">
    <property type="term" value="F:endopeptidase activity"/>
    <property type="evidence" value="ECO:0007669"/>
    <property type="project" value="UniProtKB-ARBA"/>
</dbReference>
<feature type="transmembrane region" description="Helical" evidence="1">
    <location>
        <begin position="16"/>
        <end position="37"/>
    </location>
</feature>
<keyword evidence="4" id="KW-1185">Reference proteome</keyword>
<organism evidence="3 4">
    <name type="scientific">Flavobacterium cyanobacteriorum</name>
    <dbReference type="NCBI Taxonomy" id="2022802"/>
    <lineage>
        <taxon>Bacteria</taxon>
        <taxon>Pseudomonadati</taxon>
        <taxon>Bacteroidota</taxon>
        <taxon>Flavobacteriia</taxon>
        <taxon>Flavobacteriales</taxon>
        <taxon>Flavobacteriaceae</taxon>
        <taxon>Flavobacterium</taxon>
    </lineage>
</organism>
<comment type="caution">
    <text evidence="3">The sequence shown here is derived from an EMBL/GenBank/DDBJ whole genome shotgun (WGS) entry which is preliminary data.</text>
</comment>
<gene>
    <name evidence="3" type="ORF">CHU92_11510</name>
</gene>
<feature type="transmembrane region" description="Helical" evidence="1">
    <location>
        <begin position="57"/>
        <end position="77"/>
    </location>
</feature>
<sequence length="274" mass="31251">MKGSFIENASLGRNKWWHYALSIFSVVVVVAILNIIVRQALPNIKQLFPDNDFGKGLFTYSLFLVTFGLALFAFLFVASKLHQRPKMSFISNKGTFSWRQYFIGFLAWGSLLFIGSTIFDYQKLEDFVTNFNLYQFASLLLLGFVAIGVQSFFEEVVLRGYLFQGMRLFIKKVVTLVILNSLIFGVLHFGYGIESFLSSWAFGVAFAIIVMLQNSIEFVSGAHNANNLILSLIFVDLSEATNEAFSWEINWGYFSFHIIALLILVGLVYKFFRK</sequence>
<feature type="domain" description="CAAX prenyl protease 2/Lysostaphin resistance protein A-like" evidence="2">
    <location>
        <begin position="138"/>
        <end position="229"/>
    </location>
</feature>
<dbReference type="RefSeq" id="WP_094415704.1">
    <property type="nucleotide sequence ID" value="NZ_NOXV01000291.1"/>
</dbReference>
<dbReference type="Pfam" id="PF02517">
    <property type="entry name" value="Rce1-like"/>
    <property type="match status" value="1"/>
</dbReference>
<feature type="transmembrane region" description="Helical" evidence="1">
    <location>
        <begin position="98"/>
        <end position="119"/>
    </location>
</feature>
<reference evidence="3 4" key="1">
    <citation type="submission" date="2017-07" db="EMBL/GenBank/DDBJ databases">
        <title>Flavobacterium cyanobacteriorum sp. nov., isolated from cyanobacterial aggregates in a eutrophic lake.</title>
        <authorList>
            <person name="Cai H."/>
        </authorList>
    </citation>
    <scope>NUCLEOTIDE SEQUENCE [LARGE SCALE GENOMIC DNA]</scope>
    <source>
        <strain evidence="3 4">TH021</strain>
    </source>
</reference>
<keyword evidence="1" id="KW-1133">Transmembrane helix</keyword>
<keyword evidence="1" id="KW-0472">Membrane</keyword>